<dbReference type="AlphaFoldDB" id="A0A8H5HVB9"/>
<proteinExistence type="predicted"/>
<keyword evidence="2" id="KW-1185">Reference proteome</keyword>
<reference evidence="1 2" key="1">
    <citation type="journal article" date="2020" name="ISME J.">
        <title>Uncovering the hidden diversity of litter-decomposition mechanisms in mushroom-forming fungi.</title>
        <authorList>
            <person name="Floudas D."/>
            <person name="Bentzer J."/>
            <person name="Ahren D."/>
            <person name="Johansson T."/>
            <person name="Persson P."/>
            <person name="Tunlid A."/>
        </authorList>
    </citation>
    <scope>NUCLEOTIDE SEQUENCE [LARGE SCALE GENOMIC DNA]</scope>
    <source>
        <strain evidence="1 2">CBS 406.79</strain>
    </source>
</reference>
<accession>A0A8H5HVB9</accession>
<organism evidence="1 2">
    <name type="scientific">Collybiopsis confluens</name>
    <dbReference type="NCBI Taxonomy" id="2823264"/>
    <lineage>
        <taxon>Eukaryota</taxon>
        <taxon>Fungi</taxon>
        <taxon>Dikarya</taxon>
        <taxon>Basidiomycota</taxon>
        <taxon>Agaricomycotina</taxon>
        <taxon>Agaricomycetes</taxon>
        <taxon>Agaricomycetidae</taxon>
        <taxon>Agaricales</taxon>
        <taxon>Marasmiineae</taxon>
        <taxon>Omphalotaceae</taxon>
        <taxon>Collybiopsis</taxon>
    </lineage>
</organism>
<evidence type="ECO:0000313" key="2">
    <source>
        <dbReference type="Proteomes" id="UP000518752"/>
    </source>
</evidence>
<evidence type="ECO:0000313" key="1">
    <source>
        <dbReference type="EMBL" id="KAF5389850.1"/>
    </source>
</evidence>
<gene>
    <name evidence="1" type="ORF">D9757_003613</name>
</gene>
<protein>
    <submittedName>
        <fullName evidence="1">Uncharacterized protein</fullName>
    </submittedName>
</protein>
<dbReference type="Proteomes" id="UP000518752">
    <property type="component" value="Unassembled WGS sequence"/>
</dbReference>
<dbReference type="EMBL" id="JAACJN010000019">
    <property type="protein sequence ID" value="KAF5389850.1"/>
    <property type="molecule type" value="Genomic_DNA"/>
</dbReference>
<sequence>MSSPYPAPSFPNEIFSIIIEDISNDRSSLRNAALVSNNFAAMAQRHIFQNAFLMWDNPAIKHIRGEGSSIVFNIEPFLKTPRILRFVQHLYVSGRHHYFDDTEKAGSILTHMTALNALTIYSPTLCHIQAMVLSSLPSRLRVLHIGGFSAPELKLFRQMLQSLQVLEVLAMTGISCNVEECTTLVLPRTLRAAFFKLIQTNLLERLGMDMEMCHAGRYCGPPPSLRTVVLRRIAPNDCSRFWRALGNDTQIVFDNDVFFHAPRTISTKGFNAVKLVWTWDQDAMSVMNLHHCLSTLPESVRDLTIDINPQRPRLMMDNRAFRADTVDAWDRLDETLTEMYKNGTLGRLCFRCTDREGFFGFDTLKAPNEDTKSYMEDRSVLIVIENNLPRSKSISGFLWMDYETKVFISTV</sequence>
<name>A0A8H5HVB9_9AGAR</name>
<dbReference type="OrthoDB" id="2821699at2759"/>
<comment type="caution">
    <text evidence="1">The sequence shown here is derived from an EMBL/GenBank/DDBJ whole genome shotgun (WGS) entry which is preliminary data.</text>
</comment>